<dbReference type="SUPFAM" id="SSF51316">
    <property type="entry name" value="Mss4-like"/>
    <property type="match status" value="1"/>
</dbReference>
<dbReference type="Gene3D" id="2.170.150.70">
    <property type="match status" value="1"/>
</dbReference>
<keyword evidence="1" id="KW-0812">Transmembrane</keyword>
<keyword evidence="1" id="KW-0472">Membrane</keyword>
<dbReference type="AlphaFoldDB" id="A0AAD7APM8"/>
<sequence length="134" mass="15038">MAQPAEARLGPTLPIPWPDNAEIKTHTGGCHCRKVRYEFEHPDIYAMPVMNCNCSICEDREHLLVYILLSPLLSIQFGLALFLGLRIWRKRALADTATQIHPKTQVQVHERGGQANGVRVWAALLDMRDVDGPG</sequence>
<evidence type="ECO:0000313" key="2">
    <source>
        <dbReference type="EMBL" id="KAJ7364519.1"/>
    </source>
</evidence>
<accession>A0AAD7APM8</accession>
<feature type="transmembrane region" description="Helical" evidence="1">
    <location>
        <begin position="63"/>
        <end position="85"/>
    </location>
</feature>
<name>A0AAD7APM8_9AGAR</name>
<protein>
    <submittedName>
        <fullName evidence="2">Uncharacterized protein</fullName>
    </submittedName>
</protein>
<proteinExistence type="predicted"/>
<dbReference type="InterPro" id="IPR011057">
    <property type="entry name" value="Mss4-like_sf"/>
</dbReference>
<keyword evidence="1" id="KW-1133">Transmembrane helix</keyword>
<comment type="caution">
    <text evidence="2">The sequence shown here is derived from an EMBL/GenBank/DDBJ whole genome shotgun (WGS) entry which is preliminary data.</text>
</comment>
<organism evidence="2 3">
    <name type="scientific">Mycena albidolilacea</name>
    <dbReference type="NCBI Taxonomy" id="1033008"/>
    <lineage>
        <taxon>Eukaryota</taxon>
        <taxon>Fungi</taxon>
        <taxon>Dikarya</taxon>
        <taxon>Basidiomycota</taxon>
        <taxon>Agaricomycotina</taxon>
        <taxon>Agaricomycetes</taxon>
        <taxon>Agaricomycetidae</taxon>
        <taxon>Agaricales</taxon>
        <taxon>Marasmiineae</taxon>
        <taxon>Mycenaceae</taxon>
        <taxon>Mycena</taxon>
    </lineage>
</organism>
<dbReference type="EMBL" id="JARIHO010000003">
    <property type="protein sequence ID" value="KAJ7364519.1"/>
    <property type="molecule type" value="Genomic_DNA"/>
</dbReference>
<evidence type="ECO:0000313" key="3">
    <source>
        <dbReference type="Proteomes" id="UP001218218"/>
    </source>
</evidence>
<gene>
    <name evidence="2" type="ORF">DFH08DRAFT_1016936</name>
</gene>
<keyword evidence="3" id="KW-1185">Reference proteome</keyword>
<evidence type="ECO:0000256" key="1">
    <source>
        <dbReference type="SAM" id="Phobius"/>
    </source>
</evidence>
<reference evidence="2" key="1">
    <citation type="submission" date="2023-03" db="EMBL/GenBank/DDBJ databases">
        <title>Massive genome expansion in bonnet fungi (Mycena s.s.) driven by repeated elements and novel gene families across ecological guilds.</title>
        <authorList>
            <consortium name="Lawrence Berkeley National Laboratory"/>
            <person name="Harder C.B."/>
            <person name="Miyauchi S."/>
            <person name="Viragh M."/>
            <person name="Kuo A."/>
            <person name="Thoen E."/>
            <person name="Andreopoulos B."/>
            <person name="Lu D."/>
            <person name="Skrede I."/>
            <person name="Drula E."/>
            <person name="Henrissat B."/>
            <person name="Morin E."/>
            <person name="Kohler A."/>
            <person name="Barry K."/>
            <person name="LaButti K."/>
            <person name="Morin E."/>
            <person name="Salamov A."/>
            <person name="Lipzen A."/>
            <person name="Mereny Z."/>
            <person name="Hegedus B."/>
            <person name="Baldrian P."/>
            <person name="Stursova M."/>
            <person name="Weitz H."/>
            <person name="Taylor A."/>
            <person name="Grigoriev I.V."/>
            <person name="Nagy L.G."/>
            <person name="Martin F."/>
            <person name="Kauserud H."/>
        </authorList>
    </citation>
    <scope>NUCLEOTIDE SEQUENCE</scope>
    <source>
        <strain evidence="2">CBHHK002</strain>
    </source>
</reference>
<dbReference type="Proteomes" id="UP001218218">
    <property type="component" value="Unassembled WGS sequence"/>
</dbReference>